<evidence type="ECO:0000256" key="5">
    <source>
        <dbReference type="ARBA" id="ARBA00023136"/>
    </source>
</evidence>
<dbReference type="PANTHER" id="PTHR30520">
    <property type="entry name" value="FORMATE TRANSPORTER-RELATED"/>
    <property type="match status" value="1"/>
</dbReference>
<dbReference type="InterPro" id="IPR000292">
    <property type="entry name" value="For/NO2_transpt"/>
</dbReference>
<comment type="similarity">
    <text evidence="10">Belongs to the FNT transporter (TC 1.A.16) family.</text>
</comment>
<dbReference type="PANTHER" id="PTHR30520:SF6">
    <property type="entry name" value="FORMATE_NITRATE FAMILY TRANSPORTER (EUROFUNG)"/>
    <property type="match status" value="1"/>
</dbReference>
<sequence>MDSTMLEPVAPVPLPVKMAAPIPKGPIAHNVLAHSNAHTLPRPVAYDNKYVNVKRVFNTQPEVMGFVICVGEAIHERMLKKPMMTVLLSVQAGLLLSFGVLMSCQVGGRWGSSTGVNNFVFAGFGIPFGLTFIVMCQGAELITANYMFCSFAVLAAEPEDRPRQIKGLLGNWFFCWWSNLLGAVLHFVMFAWSTGLIKSVRIDGELYSDPTDSLEHDQYYDDRCNWGNGWYNFVPVTLGSIVGAWFLVFPFWLINKDGWRAGLEQQKAI</sequence>
<evidence type="ECO:0000256" key="8">
    <source>
        <dbReference type="ARBA" id="ARBA00049016"/>
    </source>
</evidence>
<accession>A0ABR1FLH5</accession>
<feature type="transmembrane region" description="Helical" evidence="11">
    <location>
        <begin position="86"/>
        <end position="108"/>
    </location>
</feature>
<evidence type="ECO:0000256" key="4">
    <source>
        <dbReference type="ARBA" id="ARBA00022989"/>
    </source>
</evidence>
<gene>
    <name evidence="12" type="ORF">SO694_00039032</name>
</gene>
<keyword evidence="13" id="KW-1185">Reference proteome</keyword>
<reference evidence="12 13" key="1">
    <citation type="submission" date="2024-03" db="EMBL/GenBank/DDBJ databases">
        <title>Aureococcus anophagefferens CCMP1851 and Kratosvirus quantuckense: Draft genome of a second virus-susceptible host strain in the model system.</title>
        <authorList>
            <person name="Chase E."/>
            <person name="Truchon A.R."/>
            <person name="Schepens W."/>
            <person name="Wilhelm S.W."/>
        </authorList>
    </citation>
    <scope>NUCLEOTIDE SEQUENCE [LARGE SCALE GENOMIC DNA]</scope>
    <source>
        <strain evidence="12 13">CCMP1851</strain>
    </source>
</reference>
<organism evidence="12 13">
    <name type="scientific">Aureococcus anophagefferens</name>
    <name type="common">Harmful bloom alga</name>
    <dbReference type="NCBI Taxonomy" id="44056"/>
    <lineage>
        <taxon>Eukaryota</taxon>
        <taxon>Sar</taxon>
        <taxon>Stramenopiles</taxon>
        <taxon>Ochrophyta</taxon>
        <taxon>Pelagophyceae</taxon>
        <taxon>Pelagomonadales</taxon>
        <taxon>Pelagomonadaceae</taxon>
        <taxon>Aureococcus</taxon>
    </lineage>
</organism>
<evidence type="ECO:0000313" key="12">
    <source>
        <dbReference type="EMBL" id="KAK7233037.1"/>
    </source>
</evidence>
<evidence type="ECO:0000313" key="13">
    <source>
        <dbReference type="Proteomes" id="UP001363151"/>
    </source>
</evidence>
<feature type="transmembrane region" description="Helical" evidence="11">
    <location>
        <begin position="230"/>
        <end position="254"/>
    </location>
</feature>
<dbReference type="InterPro" id="IPR023271">
    <property type="entry name" value="Aquaporin-like"/>
</dbReference>
<protein>
    <submittedName>
        <fullName evidence="12">RNA polymerase II CTD heptapeptide repeat phosphatase</fullName>
    </submittedName>
</protein>
<comment type="catalytic activity">
    <reaction evidence="9">
        <text>acetate(out) + H(+)(out) = acetate(in) + H(+)(in)</text>
        <dbReference type="Rhea" id="RHEA:71803"/>
        <dbReference type="ChEBI" id="CHEBI:15378"/>
        <dbReference type="ChEBI" id="CHEBI:30089"/>
    </reaction>
</comment>
<comment type="catalytic activity">
    <reaction evidence="6">
        <text>(S)-lactate(in) + H(+)(in) = (S)-lactate(out) + H(+)(out)</text>
        <dbReference type="Rhea" id="RHEA:29415"/>
        <dbReference type="ChEBI" id="CHEBI:15378"/>
        <dbReference type="ChEBI" id="CHEBI:16651"/>
    </reaction>
</comment>
<dbReference type="Proteomes" id="UP001363151">
    <property type="component" value="Unassembled WGS sequence"/>
</dbReference>
<evidence type="ECO:0000256" key="10">
    <source>
        <dbReference type="ARBA" id="ARBA00049660"/>
    </source>
</evidence>
<evidence type="ECO:0000256" key="2">
    <source>
        <dbReference type="ARBA" id="ARBA00011255"/>
    </source>
</evidence>
<keyword evidence="5 11" id="KW-0472">Membrane</keyword>
<comment type="catalytic activity">
    <reaction evidence="7">
        <text>pyruvate(out) + H(+)(out) = pyruvate(in) + H(+)(in)</text>
        <dbReference type="Rhea" id="RHEA:64720"/>
        <dbReference type="ChEBI" id="CHEBI:15361"/>
        <dbReference type="ChEBI" id="CHEBI:15378"/>
    </reaction>
</comment>
<feature type="transmembrane region" description="Helical" evidence="11">
    <location>
        <begin position="128"/>
        <end position="156"/>
    </location>
</feature>
<keyword evidence="4 11" id="KW-1133">Transmembrane helix</keyword>
<evidence type="ECO:0000256" key="11">
    <source>
        <dbReference type="SAM" id="Phobius"/>
    </source>
</evidence>
<comment type="subunit">
    <text evidence="2">Homopentamer.</text>
</comment>
<dbReference type="EMBL" id="JBBJCI010000364">
    <property type="protein sequence ID" value="KAK7233037.1"/>
    <property type="molecule type" value="Genomic_DNA"/>
</dbReference>
<evidence type="ECO:0000256" key="6">
    <source>
        <dbReference type="ARBA" id="ARBA00034245"/>
    </source>
</evidence>
<feature type="transmembrane region" description="Helical" evidence="11">
    <location>
        <begin position="168"/>
        <end position="192"/>
    </location>
</feature>
<evidence type="ECO:0000256" key="3">
    <source>
        <dbReference type="ARBA" id="ARBA00022692"/>
    </source>
</evidence>
<evidence type="ECO:0000256" key="7">
    <source>
        <dbReference type="ARBA" id="ARBA00047693"/>
    </source>
</evidence>
<name>A0ABR1FLH5_AURAN</name>
<evidence type="ECO:0000256" key="9">
    <source>
        <dbReference type="ARBA" id="ARBA00049088"/>
    </source>
</evidence>
<comment type="subcellular location">
    <subcellularLocation>
        <location evidence="1">Cell membrane</location>
        <topology evidence="1">Multi-pass membrane protein</topology>
    </subcellularLocation>
</comment>
<keyword evidence="3 11" id="KW-0812">Transmembrane</keyword>
<dbReference type="Gene3D" id="1.20.1080.10">
    <property type="entry name" value="Glycerol uptake facilitator protein"/>
    <property type="match status" value="1"/>
</dbReference>
<evidence type="ECO:0000256" key="1">
    <source>
        <dbReference type="ARBA" id="ARBA00004651"/>
    </source>
</evidence>
<comment type="caution">
    <text evidence="12">The sequence shown here is derived from an EMBL/GenBank/DDBJ whole genome shotgun (WGS) entry which is preliminary data.</text>
</comment>
<dbReference type="Pfam" id="PF01226">
    <property type="entry name" value="Form_Nir_trans"/>
    <property type="match status" value="1"/>
</dbReference>
<proteinExistence type="inferred from homology"/>
<comment type="catalytic activity">
    <reaction evidence="8">
        <text>formate(in) + H(+)(in) = formate(out) + H(+)(out)</text>
        <dbReference type="Rhea" id="RHEA:80887"/>
        <dbReference type="ChEBI" id="CHEBI:15378"/>
        <dbReference type="ChEBI" id="CHEBI:15740"/>
    </reaction>
</comment>